<evidence type="ECO:0000313" key="3">
    <source>
        <dbReference type="Proteomes" id="UP001596435"/>
    </source>
</evidence>
<dbReference type="RefSeq" id="WP_380230605.1">
    <property type="nucleotide sequence ID" value="NZ_JBHTAJ010000008.1"/>
</dbReference>
<proteinExistence type="predicted"/>
<accession>A0ABW2FS34</accession>
<feature type="domain" description="PucR-like N-terminal" evidence="1">
    <location>
        <begin position="3"/>
        <end position="87"/>
    </location>
</feature>
<keyword evidence="3" id="KW-1185">Reference proteome</keyword>
<name>A0ABW2FS34_9ACTN</name>
<organism evidence="2 3">
    <name type="scientific">Kitasatospora paranensis</name>
    <dbReference type="NCBI Taxonomy" id="258053"/>
    <lineage>
        <taxon>Bacteria</taxon>
        <taxon>Bacillati</taxon>
        <taxon>Actinomycetota</taxon>
        <taxon>Actinomycetes</taxon>
        <taxon>Kitasatosporales</taxon>
        <taxon>Streptomycetaceae</taxon>
        <taxon>Kitasatospora</taxon>
    </lineage>
</organism>
<dbReference type="Gene3D" id="1.10.10.2840">
    <property type="entry name" value="PucR C-terminal helix-turn-helix domain"/>
    <property type="match status" value="1"/>
</dbReference>
<gene>
    <name evidence="2" type="ORF">ACFQMG_05985</name>
</gene>
<dbReference type="Proteomes" id="UP001596435">
    <property type="component" value="Unassembled WGS sequence"/>
</dbReference>
<dbReference type="InterPro" id="IPR042070">
    <property type="entry name" value="PucR_C-HTH_sf"/>
</dbReference>
<evidence type="ECO:0000313" key="2">
    <source>
        <dbReference type="EMBL" id="MFC7179113.1"/>
    </source>
</evidence>
<dbReference type="EMBL" id="JBHTAJ010000008">
    <property type="protein sequence ID" value="MFC7179113.1"/>
    <property type="molecule type" value="Genomic_DNA"/>
</dbReference>
<dbReference type="Pfam" id="PF25906">
    <property type="entry name" value="PucR-like_N"/>
    <property type="match status" value="1"/>
</dbReference>
<evidence type="ECO:0000259" key="1">
    <source>
        <dbReference type="Pfam" id="PF25906"/>
    </source>
</evidence>
<comment type="caution">
    <text evidence="2">The sequence shown here is derived from an EMBL/GenBank/DDBJ whole genome shotgun (WGS) entry which is preliminary data.</text>
</comment>
<sequence length="166" mass="18644">MATEIVAAIPEYRELLDGPNARLIRMGIKQNVATFVDLAAPTATTALRDDMYRRFGRFEAYEGRSLDMLQDAYRPGCQVALRRARHLLATETGVAPERSIAHCDDHLVRLWLLGDPTLVRRMTSRYLSAPAGMTPIQHHRLTDTLRVWPTTRGTAAEIARILGVHP</sequence>
<dbReference type="InterPro" id="IPR058663">
    <property type="entry name" value="PucR-like_N"/>
</dbReference>
<protein>
    <recommendedName>
        <fullName evidence="1">PucR-like N-terminal domain-containing protein</fullName>
    </recommendedName>
</protein>
<reference evidence="3" key="1">
    <citation type="journal article" date="2019" name="Int. J. Syst. Evol. Microbiol.">
        <title>The Global Catalogue of Microorganisms (GCM) 10K type strain sequencing project: providing services to taxonomists for standard genome sequencing and annotation.</title>
        <authorList>
            <consortium name="The Broad Institute Genomics Platform"/>
            <consortium name="The Broad Institute Genome Sequencing Center for Infectious Disease"/>
            <person name="Wu L."/>
            <person name="Ma J."/>
        </authorList>
    </citation>
    <scope>NUCLEOTIDE SEQUENCE [LARGE SCALE GENOMIC DNA]</scope>
    <source>
        <strain evidence="3">CGMCC 1.12859</strain>
    </source>
</reference>